<dbReference type="GO" id="GO:0005886">
    <property type="term" value="C:plasma membrane"/>
    <property type="evidence" value="ECO:0007669"/>
    <property type="project" value="UniProtKB-SubCell"/>
</dbReference>
<evidence type="ECO:0000256" key="9">
    <source>
        <dbReference type="ARBA" id="ARBA00023136"/>
    </source>
</evidence>
<comment type="similarity">
    <text evidence="2 10">Belongs to the SecG family.</text>
</comment>
<evidence type="ECO:0000256" key="4">
    <source>
        <dbReference type="ARBA" id="ARBA00022475"/>
    </source>
</evidence>
<evidence type="ECO:0000256" key="7">
    <source>
        <dbReference type="ARBA" id="ARBA00022989"/>
    </source>
</evidence>
<dbReference type="GO" id="GO:0015450">
    <property type="term" value="F:protein-transporting ATPase activity"/>
    <property type="evidence" value="ECO:0007669"/>
    <property type="project" value="UniProtKB-UniRule"/>
</dbReference>
<dbReference type="GO" id="GO:0065002">
    <property type="term" value="P:intracellular protein transmembrane transport"/>
    <property type="evidence" value="ECO:0007669"/>
    <property type="project" value="TreeGrafter"/>
</dbReference>
<dbReference type="RefSeq" id="WP_234616182.1">
    <property type="nucleotide sequence ID" value="NZ_CP098806.1"/>
</dbReference>
<organism evidence="12 13">
    <name type="scientific">Dyadobacter fanqingshengii</name>
    <dbReference type="NCBI Taxonomy" id="2906443"/>
    <lineage>
        <taxon>Bacteria</taxon>
        <taxon>Pseudomonadati</taxon>
        <taxon>Bacteroidota</taxon>
        <taxon>Cytophagia</taxon>
        <taxon>Cytophagales</taxon>
        <taxon>Spirosomataceae</taxon>
        <taxon>Dyadobacter</taxon>
    </lineage>
</organism>
<evidence type="ECO:0000313" key="13">
    <source>
        <dbReference type="Proteomes" id="UP001139700"/>
    </source>
</evidence>
<keyword evidence="7 10" id="KW-1133">Transmembrane helix</keyword>
<evidence type="ECO:0000256" key="2">
    <source>
        <dbReference type="ARBA" id="ARBA00008445"/>
    </source>
</evidence>
<dbReference type="EMBL" id="JAJTTA010000006">
    <property type="protein sequence ID" value="MCF0043433.1"/>
    <property type="molecule type" value="Genomic_DNA"/>
</dbReference>
<dbReference type="PANTHER" id="PTHR34182:SF1">
    <property type="entry name" value="PROTEIN-EXPORT MEMBRANE PROTEIN SECG"/>
    <property type="match status" value="1"/>
</dbReference>
<dbReference type="PANTHER" id="PTHR34182">
    <property type="entry name" value="PROTEIN-EXPORT MEMBRANE PROTEIN SECG"/>
    <property type="match status" value="1"/>
</dbReference>
<dbReference type="AlphaFoldDB" id="A0A9X1PGR5"/>
<dbReference type="InterPro" id="IPR004692">
    <property type="entry name" value="SecG"/>
</dbReference>
<keyword evidence="6 10" id="KW-0653">Protein transport</keyword>
<keyword evidence="4 10" id="KW-1003">Cell membrane</keyword>
<gene>
    <name evidence="12" type="primary">secG</name>
    <name evidence="12" type="ORF">LXM24_25230</name>
</gene>
<proteinExistence type="inferred from homology"/>
<evidence type="ECO:0000256" key="6">
    <source>
        <dbReference type="ARBA" id="ARBA00022927"/>
    </source>
</evidence>
<dbReference type="NCBIfam" id="TIGR00810">
    <property type="entry name" value="secG"/>
    <property type="match status" value="1"/>
</dbReference>
<evidence type="ECO:0000256" key="11">
    <source>
        <dbReference type="SAM" id="MobiDB-lite"/>
    </source>
</evidence>
<evidence type="ECO:0000256" key="8">
    <source>
        <dbReference type="ARBA" id="ARBA00023010"/>
    </source>
</evidence>
<dbReference type="GO" id="GO:0043952">
    <property type="term" value="P:protein transport by the Sec complex"/>
    <property type="evidence" value="ECO:0007669"/>
    <property type="project" value="TreeGrafter"/>
</dbReference>
<feature type="transmembrane region" description="Helical" evidence="10">
    <location>
        <begin position="55"/>
        <end position="74"/>
    </location>
</feature>
<dbReference type="Proteomes" id="UP001139700">
    <property type="component" value="Unassembled WGS sequence"/>
</dbReference>
<keyword evidence="3 10" id="KW-0813">Transport</keyword>
<evidence type="ECO:0000256" key="5">
    <source>
        <dbReference type="ARBA" id="ARBA00022692"/>
    </source>
</evidence>
<accession>A0A9X1PGR5</accession>
<name>A0A9X1PGR5_9BACT</name>
<keyword evidence="9 10" id="KW-0472">Membrane</keyword>
<comment type="subcellular location">
    <subcellularLocation>
        <location evidence="1 10">Cell membrane</location>
        <topology evidence="1 10">Multi-pass membrane protein</topology>
    </subcellularLocation>
</comment>
<dbReference type="PRINTS" id="PR01651">
    <property type="entry name" value="SECGEXPORT"/>
</dbReference>
<evidence type="ECO:0000313" key="12">
    <source>
        <dbReference type="EMBL" id="MCF0043433.1"/>
    </source>
</evidence>
<comment type="caution">
    <text evidence="10">Lacks conserved residue(s) required for the propagation of feature annotation.</text>
</comment>
<evidence type="ECO:0000256" key="10">
    <source>
        <dbReference type="RuleBase" id="RU365087"/>
    </source>
</evidence>
<evidence type="ECO:0000256" key="3">
    <source>
        <dbReference type="ARBA" id="ARBA00022448"/>
    </source>
</evidence>
<comment type="function">
    <text evidence="10">Involved in protein export. Participates in an early event of protein translocation.</text>
</comment>
<dbReference type="Pfam" id="PF03840">
    <property type="entry name" value="SecG"/>
    <property type="match status" value="1"/>
</dbReference>
<dbReference type="GO" id="GO:0009306">
    <property type="term" value="P:protein secretion"/>
    <property type="evidence" value="ECO:0007669"/>
    <property type="project" value="UniProtKB-UniRule"/>
</dbReference>
<keyword evidence="13" id="KW-1185">Reference proteome</keyword>
<protein>
    <recommendedName>
        <fullName evidence="10">Protein-export membrane protein SecG</fullName>
    </recommendedName>
</protein>
<keyword evidence="8 10" id="KW-0811">Translocation</keyword>
<keyword evidence="5 10" id="KW-0812">Transmembrane</keyword>
<reference evidence="12" key="1">
    <citation type="submission" date="2021-12" db="EMBL/GenBank/DDBJ databases">
        <title>Novel species in genus Dyadobacter.</title>
        <authorList>
            <person name="Ma C."/>
        </authorList>
    </citation>
    <scope>NUCLEOTIDE SEQUENCE</scope>
    <source>
        <strain evidence="12">CY399</strain>
    </source>
</reference>
<sequence length="143" mass="13868">MYLGLIILVAIIAVLLILVVLVQNSKGGGLSSEFSGAGTTQMFGVKKTTDLLEQITWGLAGAVILISLASYIIASGNAQTGGINSVNVDKAQNTVIPGGNIAPAPAPGAEAPGATAPGAATPGDATTPAGSATTPAAPADSSK</sequence>
<evidence type="ECO:0000256" key="1">
    <source>
        <dbReference type="ARBA" id="ARBA00004651"/>
    </source>
</evidence>
<feature type="region of interest" description="Disordered" evidence="11">
    <location>
        <begin position="99"/>
        <end position="143"/>
    </location>
</feature>
<comment type="caution">
    <text evidence="12">The sequence shown here is derived from an EMBL/GenBank/DDBJ whole genome shotgun (WGS) entry which is preliminary data.</text>
</comment>